<dbReference type="Proteomes" id="UP000235145">
    <property type="component" value="Unassembled WGS sequence"/>
</dbReference>
<dbReference type="EMBL" id="NBSK02000009">
    <property type="protein sequence ID" value="KAJ0185213.1"/>
    <property type="molecule type" value="Genomic_DNA"/>
</dbReference>
<gene>
    <name evidence="3" type="ORF">LSAT_V11C900482190</name>
</gene>
<evidence type="ECO:0000313" key="4">
    <source>
        <dbReference type="Proteomes" id="UP000235145"/>
    </source>
</evidence>
<organism evidence="3 4">
    <name type="scientific">Lactuca sativa</name>
    <name type="common">Garden lettuce</name>
    <dbReference type="NCBI Taxonomy" id="4236"/>
    <lineage>
        <taxon>Eukaryota</taxon>
        <taxon>Viridiplantae</taxon>
        <taxon>Streptophyta</taxon>
        <taxon>Embryophyta</taxon>
        <taxon>Tracheophyta</taxon>
        <taxon>Spermatophyta</taxon>
        <taxon>Magnoliopsida</taxon>
        <taxon>eudicotyledons</taxon>
        <taxon>Gunneridae</taxon>
        <taxon>Pentapetalae</taxon>
        <taxon>asterids</taxon>
        <taxon>campanulids</taxon>
        <taxon>Asterales</taxon>
        <taxon>Asteraceae</taxon>
        <taxon>Cichorioideae</taxon>
        <taxon>Cichorieae</taxon>
        <taxon>Lactucinae</taxon>
        <taxon>Lactuca</taxon>
    </lineage>
</organism>
<dbReference type="SUPFAM" id="SSF51556">
    <property type="entry name" value="Metallo-dependent hydrolases"/>
    <property type="match status" value="1"/>
</dbReference>
<dbReference type="Gene3D" id="3.20.20.140">
    <property type="entry name" value="Metal-dependent hydrolases"/>
    <property type="match status" value="1"/>
</dbReference>
<sequence length="184" mass="21043">MIISIQCRYGLDLNVDLLDVHADKSIFHHFDKFNLKYNPRGQSRLREVFLKQDNLISGRFLAEVTSQVFVDLEARNSCKISFQRFCAQGTLLCSLNIPNLDIPTSESKLNLPITLRELFHVNFLAICQNDIADAFAKKYSYAQVVKRIPLVLVEIKNAVKSIHDNGGGKFWVPKTDWFLVVLKS</sequence>
<dbReference type="PANTHER" id="PTHR11359:SF0">
    <property type="entry name" value="AMP DEAMINASE"/>
    <property type="match status" value="1"/>
</dbReference>
<comment type="similarity">
    <text evidence="1">Belongs to the metallo-dependent hydrolases superfamily. Adenosine and AMP deaminases family.</text>
</comment>
<keyword evidence="4" id="KW-1185">Reference proteome</keyword>
<dbReference type="GO" id="GO:0003876">
    <property type="term" value="F:AMP deaminase activity"/>
    <property type="evidence" value="ECO:0007669"/>
    <property type="project" value="InterPro"/>
</dbReference>
<dbReference type="Pfam" id="PF19326">
    <property type="entry name" value="AMP_deaminase"/>
    <property type="match status" value="1"/>
</dbReference>
<evidence type="ECO:0000256" key="2">
    <source>
        <dbReference type="PIRSR" id="PIRSR606329-2"/>
    </source>
</evidence>
<dbReference type="AlphaFoldDB" id="A0A9R1UDQ7"/>
<evidence type="ECO:0000313" key="3">
    <source>
        <dbReference type="EMBL" id="KAJ0185213.1"/>
    </source>
</evidence>
<accession>A0A9R1UDQ7</accession>
<feature type="binding site" evidence="2">
    <location>
        <begin position="32"/>
        <end position="37"/>
    </location>
    <ligand>
        <name>substrate</name>
    </ligand>
</feature>
<reference evidence="3 4" key="1">
    <citation type="journal article" date="2017" name="Nat. Commun.">
        <title>Genome assembly with in vitro proximity ligation data and whole-genome triplication in lettuce.</title>
        <authorList>
            <person name="Reyes-Chin-Wo S."/>
            <person name="Wang Z."/>
            <person name="Yang X."/>
            <person name="Kozik A."/>
            <person name="Arikit S."/>
            <person name="Song C."/>
            <person name="Xia L."/>
            <person name="Froenicke L."/>
            <person name="Lavelle D.O."/>
            <person name="Truco M.J."/>
            <person name="Xia R."/>
            <person name="Zhu S."/>
            <person name="Xu C."/>
            <person name="Xu H."/>
            <person name="Xu X."/>
            <person name="Cox K."/>
            <person name="Korf I."/>
            <person name="Meyers B.C."/>
            <person name="Michelmore R.W."/>
        </authorList>
    </citation>
    <scope>NUCLEOTIDE SEQUENCE [LARGE SCALE GENOMIC DNA]</scope>
    <source>
        <strain evidence="4">cv. Salinas</strain>
        <tissue evidence="3">Seedlings</tissue>
    </source>
</reference>
<evidence type="ECO:0000256" key="1">
    <source>
        <dbReference type="ARBA" id="ARBA00006676"/>
    </source>
</evidence>
<dbReference type="Gene3D" id="4.10.800.20">
    <property type="match status" value="1"/>
</dbReference>
<proteinExistence type="inferred from homology"/>
<dbReference type="InterPro" id="IPR032466">
    <property type="entry name" value="Metal_Hydrolase"/>
</dbReference>
<protein>
    <submittedName>
        <fullName evidence="3">Uncharacterized protein</fullName>
    </submittedName>
</protein>
<dbReference type="GO" id="GO:0032264">
    <property type="term" value="P:IMP salvage"/>
    <property type="evidence" value="ECO:0007669"/>
    <property type="project" value="InterPro"/>
</dbReference>
<dbReference type="PANTHER" id="PTHR11359">
    <property type="entry name" value="AMP DEAMINASE"/>
    <property type="match status" value="1"/>
</dbReference>
<name>A0A9R1UDQ7_LACSA</name>
<dbReference type="InterPro" id="IPR006329">
    <property type="entry name" value="AMPD"/>
</dbReference>
<comment type="caution">
    <text evidence="3">The sequence shown here is derived from an EMBL/GenBank/DDBJ whole genome shotgun (WGS) entry which is preliminary data.</text>
</comment>